<keyword evidence="2" id="KW-1185">Reference proteome</keyword>
<protein>
    <submittedName>
        <fullName evidence="1">Uncharacterized protein</fullName>
    </submittedName>
</protein>
<dbReference type="Proteomes" id="UP001163321">
    <property type="component" value="Chromosome 10"/>
</dbReference>
<evidence type="ECO:0000313" key="2">
    <source>
        <dbReference type="Proteomes" id="UP001163321"/>
    </source>
</evidence>
<reference evidence="1 2" key="1">
    <citation type="journal article" date="2022" name="bioRxiv">
        <title>The genome of the oomycete Peronosclerospora sorghi, a cosmopolitan pathogen of maize and sorghum, is inflated with dispersed pseudogenes.</title>
        <authorList>
            <person name="Fletcher K."/>
            <person name="Martin F."/>
            <person name="Isakeit T."/>
            <person name="Cavanaugh K."/>
            <person name="Magill C."/>
            <person name="Michelmore R."/>
        </authorList>
    </citation>
    <scope>NUCLEOTIDE SEQUENCE [LARGE SCALE GENOMIC DNA]</scope>
    <source>
        <strain evidence="1">P6</strain>
    </source>
</reference>
<evidence type="ECO:0000313" key="1">
    <source>
        <dbReference type="EMBL" id="KAI9920079.1"/>
    </source>
</evidence>
<sequence length="145" mass="16058">MLPQIHFKPQHRLERNLLHRFQVLNYLALLLGASHTQDVTERSLRLLAVSLSLGASFLLHVSVVLSDMFTLYREFLLFIMRSRSLTALAGLAFVLLVVYLSFSDALLPPSPRYLSSPAAGASAALAIHPTPNALEVQPPRGLDTR</sequence>
<accession>A0ACC0WMJ9</accession>
<organism evidence="1 2">
    <name type="scientific">Peronosclerospora sorghi</name>
    <dbReference type="NCBI Taxonomy" id="230839"/>
    <lineage>
        <taxon>Eukaryota</taxon>
        <taxon>Sar</taxon>
        <taxon>Stramenopiles</taxon>
        <taxon>Oomycota</taxon>
        <taxon>Peronosporomycetes</taxon>
        <taxon>Peronosporales</taxon>
        <taxon>Peronosporaceae</taxon>
        <taxon>Peronosclerospora</taxon>
    </lineage>
</organism>
<comment type="caution">
    <text evidence="1">The sequence shown here is derived from an EMBL/GenBank/DDBJ whole genome shotgun (WGS) entry which is preliminary data.</text>
</comment>
<proteinExistence type="predicted"/>
<name>A0ACC0WMJ9_9STRA</name>
<gene>
    <name evidence="1" type="ORF">PsorP6_015453</name>
</gene>
<dbReference type="EMBL" id="CM047589">
    <property type="protein sequence ID" value="KAI9920079.1"/>
    <property type="molecule type" value="Genomic_DNA"/>
</dbReference>